<dbReference type="SUPFAM" id="SSF52091">
    <property type="entry name" value="SpoIIaa-like"/>
    <property type="match status" value="1"/>
</dbReference>
<evidence type="ECO:0000313" key="4">
    <source>
        <dbReference type="Proteomes" id="UP000831880"/>
    </source>
</evidence>
<organism evidence="3 4">
    <name type="scientific">Halobacillus shinanisalinarum</name>
    <dbReference type="NCBI Taxonomy" id="2932258"/>
    <lineage>
        <taxon>Bacteria</taxon>
        <taxon>Bacillati</taxon>
        <taxon>Bacillota</taxon>
        <taxon>Bacilli</taxon>
        <taxon>Bacillales</taxon>
        <taxon>Bacillaceae</taxon>
        <taxon>Halobacillus</taxon>
    </lineage>
</organism>
<feature type="domain" description="STAS" evidence="2">
    <location>
        <begin position="162"/>
        <end position="273"/>
    </location>
</feature>
<sequence length="276" mass="31234">MKEELAYIGEKIVEQRHELANRIQSKEGQGFERNLALANVSREQVEGWRATLFQHLGEALYGDYETIESQIEEWAIQTGDVTSKYDVPLNEIIPTLGYCRTVIWDMFEKELAEDHFAAQTILHIGKLIDPLLDKVMHQLSQVYNRYHSEKWQKAQEKLMELSVPVVPITNGVAVLPIVGSIDTERAQLIIETSLEKSTKLQLQYLLIDISGVPTIDTVVAHYIFQVTHSLQLVGVETVLTGIRPEIARSVVEMGMKFSKVKTRANLHQALNEIGVG</sequence>
<name>A0ABY4H4M5_9BACI</name>
<proteinExistence type="predicted"/>
<dbReference type="Pfam" id="PF01740">
    <property type="entry name" value="STAS"/>
    <property type="match status" value="1"/>
</dbReference>
<dbReference type="PANTHER" id="PTHR33745">
    <property type="entry name" value="RSBT ANTAGONIST PROTEIN RSBS-RELATED"/>
    <property type="match status" value="1"/>
</dbReference>
<evidence type="ECO:0000259" key="2">
    <source>
        <dbReference type="PROSITE" id="PS50801"/>
    </source>
</evidence>
<gene>
    <name evidence="3" type="ORF">MUO14_10250</name>
</gene>
<evidence type="ECO:0000313" key="3">
    <source>
        <dbReference type="EMBL" id="UOQ95269.1"/>
    </source>
</evidence>
<dbReference type="InterPro" id="IPR002645">
    <property type="entry name" value="STAS_dom"/>
</dbReference>
<keyword evidence="4" id="KW-1185">Reference proteome</keyword>
<dbReference type="PANTHER" id="PTHR33745:SF3">
    <property type="entry name" value="RSBT CO-ANTAGONIST PROTEIN RSBRC"/>
    <property type="match status" value="1"/>
</dbReference>
<evidence type="ECO:0000256" key="1">
    <source>
        <dbReference type="ARBA" id="ARBA00022553"/>
    </source>
</evidence>
<dbReference type="InterPro" id="IPR051932">
    <property type="entry name" value="Bact_StressResp_Reg"/>
</dbReference>
<dbReference type="InterPro" id="IPR036513">
    <property type="entry name" value="STAS_dom_sf"/>
</dbReference>
<reference evidence="3 4" key="1">
    <citation type="submission" date="2022-04" db="EMBL/GenBank/DDBJ databases">
        <title>Halobacillus sp. isolated from saltern.</title>
        <authorList>
            <person name="Won M."/>
            <person name="Lee C.-M."/>
            <person name="Woen H.-Y."/>
            <person name="Kwon S.-W."/>
        </authorList>
    </citation>
    <scope>NUCLEOTIDE SEQUENCE [LARGE SCALE GENOMIC DNA]</scope>
    <source>
        <strain evidence="3 4">SSTM10-2</strain>
    </source>
</reference>
<dbReference type="RefSeq" id="WP_244755122.1">
    <property type="nucleotide sequence ID" value="NZ_CP095074.1"/>
</dbReference>
<dbReference type="CDD" id="cd07041">
    <property type="entry name" value="STAS_RsbR_RsbS_like"/>
    <property type="match status" value="1"/>
</dbReference>
<accession>A0ABY4H4M5</accession>
<dbReference type="Proteomes" id="UP000831880">
    <property type="component" value="Chromosome"/>
</dbReference>
<dbReference type="EMBL" id="CP095074">
    <property type="protein sequence ID" value="UOQ95269.1"/>
    <property type="molecule type" value="Genomic_DNA"/>
</dbReference>
<keyword evidence="1" id="KW-0597">Phosphoprotein</keyword>
<dbReference type="Gene3D" id="3.30.750.24">
    <property type="entry name" value="STAS domain"/>
    <property type="match status" value="1"/>
</dbReference>
<protein>
    <submittedName>
        <fullName evidence="3">STAS domain-containing protein</fullName>
    </submittedName>
</protein>
<dbReference type="PROSITE" id="PS50801">
    <property type="entry name" value="STAS"/>
    <property type="match status" value="1"/>
</dbReference>